<feature type="transmembrane region" description="Helical" evidence="1">
    <location>
        <begin position="38"/>
        <end position="64"/>
    </location>
</feature>
<gene>
    <name evidence="3" type="ORF">IEE83_08855</name>
</gene>
<keyword evidence="3" id="KW-0808">Transferase</keyword>
<dbReference type="PANTHER" id="PTHR34220:SF7">
    <property type="entry name" value="SENSOR HISTIDINE KINASE YPDA"/>
    <property type="match status" value="1"/>
</dbReference>
<dbReference type="Pfam" id="PF06580">
    <property type="entry name" value="His_kinase"/>
    <property type="match status" value="1"/>
</dbReference>
<evidence type="ECO:0000313" key="4">
    <source>
        <dbReference type="Proteomes" id="UP000634134"/>
    </source>
</evidence>
<accession>A0ABR9W957</accession>
<keyword evidence="1" id="KW-1133">Transmembrane helix</keyword>
<evidence type="ECO:0000256" key="1">
    <source>
        <dbReference type="SAM" id="Phobius"/>
    </source>
</evidence>
<dbReference type="Gene3D" id="3.30.565.10">
    <property type="entry name" value="Histidine kinase-like ATPase, C-terminal domain"/>
    <property type="match status" value="1"/>
</dbReference>
<keyword evidence="1" id="KW-0812">Transmembrane</keyword>
<dbReference type="RefSeq" id="WP_194120225.1">
    <property type="nucleotide sequence ID" value="NZ_JACYGY010000001.1"/>
</dbReference>
<dbReference type="InterPro" id="IPR036890">
    <property type="entry name" value="HATPase_C_sf"/>
</dbReference>
<protein>
    <submittedName>
        <fullName evidence="3">Histidine kinase</fullName>
    </submittedName>
</protein>
<feature type="transmembrane region" description="Helical" evidence="1">
    <location>
        <begin position="105"/>
        <end position="131"/>
    </location>
</feature>
<dbReference type="EMBL" id="JACYGY010000001">
    <property type="protein sequence ID" value="MBE9461990.1"/>
    <property type="molecule type" value="Genomic_DNA"/>
</dbReference>
<keyword evidence="1" id="KW-0472">Membrane</keyword>
<dbReference type="GO" id="GO:0016301">
    <property type="term" value="F:kinase activity"/>
    <property type="evidence" value="ECO:0007669"/>
    <property type="project" value="UniProtKB-KW"/>
</dbReference>
<name>A0ABR9W957_9BACT</name>
<sequence>MNIKIPIKSLSRLSWMVALLMSGIVFLIQLHDKRGDQIMLYTGMTAFTVTSIAYFNIYLLVVLVKKYELNSYRFKLYRYLFSFLGSAFVYLVIWPVVIYKFTHGIWVYYDSLLVVTFISGSLLLNALLLMLHNTVLLYTVKVHADMEFSRLQASHAEAANLLLKQQIHPHFLFNALNTVKALYHTDLESGDTYLVHLARFLRASVYTHTAKVARLDQELVILDDYLQMQKIRFGAGLQCKINLPEQSLTNFYLPSFSLQPLLENAIKHNELTEQCPLFVTIAQHNDRIVIANNLQRKSIKTDSTNSGLANLAERYRLLSGDQVDIEEKENQFSVSIKLLSDEHSNHRR</sequence>
<evidence type="ECO:0000259" key="2">
    <source>
        <dbReference type="Pfam" id="PF06580"/>
    </source>
</evidence>
<keyword evidence="4" id="KW-1185">Reference proteome</keyword>
<dbReference type="InterPro" id="IPR010559">
    <property type="entry name" value="Sig_transdc_His_kin_internal"/>
</dbReference>
<dbReference type="InterPro" id="IPR050640">
    <property type="entry name" value="Bact_2-comp_sensor_kinase"/>
</dbReference>
<organism evidence="3 4">
    <name type="scientific">Dyadobacter subterraneus</name>
    <dbReference type="NCBI Taxonomy" id="2773304"/>
    <lineage>
        <taxon>Bacteria</taxon>
        <taxon>Pseudomonadati</taxon>
        <taxon>Bacteroidota</taxon>
        <taxon>Cytophagia</taxon>
        <taxon>Cytophagales</taxon>
        <taxon>Spirosomataceae</taxon>
        <taxon>Dyadobacter</taxon>
    </lineage>
</organism>
<evidence type="ECO:0000313" key="3">
    <source>
        <dbReference type="EMBL" id="MBE9461990.1"/>
    </source>
</evidence>
<feature type="transmembrane region" description="Helical" evidence="1">
    <location>
        <begin position="12"/>
        <end position="32"/>
    </location>
</feature>
<proteinExistence type="predicted"/>
<keyword evidence="3" id="KW-0418">Kinase</keyword>
<dbReference type="PANTHER" id="PTHR34220">
    <property type="entry name" value="SENSOR HISTIDINE KINASE YPDA"/>
    <property type="match status" value="1"/>
</dbReference>
<feature type="domain" description="Signal transduction histidine kinase internal region" evidence="2">
    <location>
        <begin position="162"/>
        <end position="235"/>
    </location>
</feature>
<feature type="transmembrane region" description="Helical" evidence="1">
    <location>
        <begin position="76"/>
        <end position="99"/>
    </location>
</feature>
<comment type="caution">
    <text evidence="3">The sequence shown here is derived from an EMBL/GenBank/DDBJ whole genome shotgun (WGS) entry which is preliminary data.</text>
</comment>
<reference evidence="4" key="1">
    <citation type="submission" date="2023-07" db="EMBL/GenBank/DDBJ databases">
        <title>Dyadobacter sp. nov 'subterranea' isolated from contaminted grondwater.</title>
        <authorList>
            <person name="Szabo I."/>
            <person name="Al-Omari J."/>
            <person name="Szerdahelyi S.G."/>
            <person name="Rado J."/>
        </authorList>
    </citation>
    <scope>NUCLEOTIDE SEQUENCE [LARGE SCALE GENOMIC DNA]</scope>
    <source>
        <strain evidence="4">UP-52</strain>
    </source>
</reference>
<dbReference type="Proteomes" id="UP000634134">
    <property type="component" value="Unassembled WGS sequence"/>
</dbReference>